<comment type="caution">
    <text evidence="2">The sequence shown here is derived from an EMBL/GenBank/DDBJ whole genome shotgun (WGS) entry which is preliminary data.</text>
</comment>
<gene>
    <name evidence="2" type="ORF">FHR60_003407</name>
</gene>
<dbReference type="EMBL" id="JACHNS010000007">
    <property type="protein sequence ID" value="MBB4594704.1"/>
    <property type="molecule type" value="Genomic_DNA"/>
</dbReference>
<sequence>MNYAQRLQNVGLDCPAAAEGRCASNDSKLNGCHIPEGCLKISPGFTGMSPVGNFLVKQRFRAGYRRANSCTRRQHSPVILRCGQAGAIAVASRSFLSRVHVRVCSRTESVGRYGRPARHGVCRTSSEGQCRLATVAQCRWSGCWPQSAATGWLLCPRAQMRGTSRMDRGNRYEPTTRQSRTRTRDAGKRERASCRCTTCSCSNAMSMLTALLKQHAQSAPAP</sequence>
<feature type="region of interest" description="Disordered" evidence="1">
    <location>
        <begin position="164"/>
        <end position="186"/>
    </location>
</feature>
<keyword evidence="3" id="KW-1185">Reference proteome</keyword>
<evidence type="ECO:0000256" key="1">
    <source>
        <dbReference type="SAM" id="MobiDB-lite"/>
    </source>
</evidence>
<organism evidence="2 3">
    <name type="scientific">Xanthomonas cannabis</name>
    <dbReference type="NCBI Taxonomy" id="1885674"/>
    <lineage>
        <taxon>Bacteria</taxon>
        <taxon>Pseudomonadati</taxon>
        <taxon>Pseudomonadota</taxon>
        <taxon>Gammaproteobacteria</taxon>
        <taxon>Lysobacterales</taxon>
        <taxon>Lysobacteraceae</taxon>
        <taxon>Xanthomonas</taxon>
    </lineage>
</organism>
<evidence type="ECO:0000313" key="3">
    <source>
        <dbReference type="Proteomes" id="UP000554726"/>
    </source>
</evidence>
<accession>A0ABR6JPK8</accession>
<dbReference type="Proteomes" id="UP000554726">
    <property type="component" value="Unassembled WGS sequence"/>
</dbReference>
<evidence type="ECO:0000313" key="2">
    <source>
        <dbReference type="EMBL" id="MBB4594704.1"/>
    </source>
</evidence>
<name>A0ABR6JPK8_9XANT</name>
<reference evidence="2 3" key="1">
    <citation type="submission" date="2020-08" db="EMBL/GenBank/DDBJ databases">
        <title>Studying the diversity of plant-associated saprophytic bacteria and their role in host health and plant-pathogen interactions.</title>
        <authorList>
            <person name="Potnis N."/>
        </authorList>
    </citation>
    <scope>NUCLEOTIDE SEQUENCE [LARGE SCALE GENOMIC DNA]</scope>
    <source>
        <strain evidence="2 3">F16</strain>
    </source>
</reference>
<proteinExistence type="predicted"/>
<protein>
    <submittedName>
        <fullName evidence="2">Uncharacterized protein</fullName>
    </submittedName>
</protein>